<evidence type="ECO:0000313" key="2">
    <source>
        <dbReference type="Proteomes" id="UP000002281"/>
    </source>
</evidence>
<dbReference type="GeneTree" id="ENSGT00390000010849"/>
<dbReference type="Ensembl" id="ENSECAT00000060706.1">
    <property type="protein sequence ID" value="ENSECAP00000025468.1"/>
    <property type="gene ID" value="ENSECAG00000033991.2"/>
</dbReference>
<accession>A0A3Q2GX54</accession>
<sequence length="158" mass="17466">MRSQDNHQHIAQELLVLRIHMQLVTVQLTQLSKGSLEVVHVLNSISKRGQHLLAMGLDFGIAHYGRGRGQVAKVVKKPLGPGIDNQEPMRRGIAEGKSETLKNLEDFPNTLPLLAPPPSSKQFSIPSLLSLLSLTMSSSKKTPISPILLLQERSKQQR</sequence>
<protein>
    <submittedName>
        <fullName evidence="1">Uncharacterized protein</fullName>
    </submittedName>
</protein>
<evidence type="ECO:0000313" key="1">
    <source>
        <dbReference type="Ensembl" id="ENSECAP00000025468.1"/>
    </source>
</evidence>
<dbReference type="AlphaFoldDB" id="A0A3Q2GX54"/>
<keyword evidence="2" id="KW-1185">Reference proteome</keyword>
<proteinExistence type="predicted"/>
<reference evidence="1 2" key="1">
    <citation type="journal article" date="2009" name="Science">
        <title>Genome sequence, comparative analysis, and population genetics of the domestic horse.</title>
        <authorList>
            <consortium name="Broad Institute Genome Sequencing Platform"/>
            <consortium name="Broad Institute Whole Genome Assembly Team"/>
            <person name="Wade C.M."/>
            <person name="Giulotto E."/>
            <person name="Sigurdsson S."/>
            <person name="Zoli M."/>
            <person name="Gnerre S."/>
            <person name="Imsland F."/>
            <person name="Lear T.L."/>
            <person name="Adelson D.L."/>
            <person name="Bailey E."/>
            <person name="Bellone R.R."/>
            <person name="Bloecker H."/>
            <person name="Distl O."/>
            <person name="Edgar R.C."/>
            <person name="Garber M."/>
            <person name="Leeb T."/>
            <person name="Mauceli E."/>
            <person name="MacLeod J.N."/>
            <person name="Penedo M.C.T."/>
            <person name="Raison J.M."/>
            <person name="Sharpe T."/>
            <person name="Vogel J."/>
            <person name="Andersson L."/>
            <person name="Antczak D.F."/>
            <person name="Biagi T."/>
            <person name="Binns M.M."/>
            <person name="Chowdhary B.P."/>
            <person name="Coleman S.J."/>
            <person name="Della Valle G."/>
            <person name="Fryc S."/>
            <person name="Guerin G."/>
            <person name="Hasegawa T."/>
            <person name="Hill E.W."/>
            <person name="Jurka J."/>
            <person name="Kiialainen A."/>
            <person name="Lindgren G."/>
            <person name="Liu J."/>
            <person name="Magnani E."/>
            <person name="Mickelson J.R."/>
            <person name="Murray J."/>
            <person name="Nergadze S.G."/>
            <person name="Onofrio R."/>
            <person name="Pedroni S."/>
            <person name="Piras M.F."/>
            <person name="Raudsepp T."/>
            <person name="Rocchi M."/>
            <person name="Roeed K.H."/>
            <person name="Ryder O.A."/>
            <person name="Searle S."/>
            <person name="Skow L."/>
            <person name="Swinburne J.E."/>
            <person name="Syvaenen A.C."/>
            <person name="Tozaki T."/>
            <person name="Valberg S.J."/>
            <person name="Vaudin M."/>
            <person name="White J.R."/>
            <person name="Zody M.C."/>
            <person name="Lander E.S."/>
            <person name="Lindblad-Toh K."/>
        </authorList>
    </citation>
    <scope>NUCLEOTIDE SEQUENCE [LARGE SCALE GENOMIC DNA]</scope>
    <source>
        <strain evidence="1 2">Thoroughbred</strain>
    </source>
</reference>
<name>A0A3Q2GX54_HORSE</name>
<organism evidence="1 2">
    <name type="scientific">Equus caballus</name>
    <name type="common">Horse</name>
    <dbReference type="NCBI Taxonomy" id="9796"/>
    <lineage>
        <taxon>Eukaryota</taxon>
        <taxon>Metazoa</taxon>
        <taxon>Chordata</taxon>
        <taxon>Craniata</taxon>
        <taxon>Vertebrata</taxon>
        <taxon>Euteleostomi</taxon>
        <taxon>Mammalia</taxon>
        <taxon>Eutheria</taxon>
        <taxon>Laurasiatheria</taxon>
        <taxon>Perissodactyla</taxon>
        <taxon>Equidae</taxon>
        <taxon>Equus</taxon>
    </lineage>
</organism>
<reference evidence="1" key="3">
    <citation type="submission" date="2025-09" db="UniProtKB">
        <authorList>
            <consortium name="Ensembl"/>
        </authorList>
    </citation>
    <scope>IDENTIFICATION</scope>
    <source>
        <strain evidence="1">Thoroughbred</strain>
    </source>
</reference>
<dbReference type="Bgee" id="ENSECAG00000033991">
    <property type="expression patterns" value="Expressed in trophoblast and 3 other cell types or tissues"/>
</dbReference>
<dbReference type="Proteomes" id="UP000002281">
    <property type="component" value="Chromosome 7"/>
</dbReference>
<reference evidence="1" key="2">
    <citation type="submission" date="2025-08" db="UniProtKB">
        <authorList>
            <consortium name="Ensembl"/>
        </authorList>
    </citation>
    <scope>IDENTIFICATION</scope>
    <source>
        <strain evidence="1">Thoroughbred</strain>
    </source>
</reference>